<dbReference type="PANTHER" id="PTHR42339:SF1">
    <property type="entry name" value="HISTONE H1"/>
    <property type="match status" value="1"/>
</dbReference>
<feature type="compositionally biased region" description="Basic residues" evidence="1">
    <location>
        <begin position="33"/>
        <end position="42"/>
    </location>
</feature>
<evidence type="ECO:0000259" key="2">
    <source>
        <dbReference type="Pfam" id="PF24852"/>
    </source>
</evidence>
<evidence type="ECO:0000313" key="3">
    <source>
        <dbReference type="EMBL" id="KAK4212427.1"/>
    </source>
</evidence>
<feature type="domain" description="DUF7726" evidence="2">
    <location>
        <begin position="112"/>
        <end position="177"/>
    </location>
</feature>
<dbReference type="PANTHER" id="PTHR42339">
    <property type="entry name" value="HISTONE H1"/>
    <property type="match status" value="1"/>
</dbReference>
<gene>
    <name evidence="3" type="ORF">QBC37DRAFT_424879</name>
</gene>
<evidence type="ECO:0000256" key="1">
    <source>
        <dbReference type="SAM" id="MobiDB-lite"/>
    </source>
</evidence>
<sequence>MPPVTTDPNKVRSGRVDMNARRLGSGEDAATRKAWRLPNHRPMRFDSAGRGMLPKATGLPGSVKKRKSTDGDSAGPPAKKSRTAQRDASKPDPLDVSGVSLDHDLDEEGEVRVFDTCDTIRRKIRTFLTKYESEGVTQAAFLRAISNAAFADTQPRRKIQHAQLTTFMGQRGTMNGKHLGRVLRRLRLLREAAHQGEKEQVGRQGGGRELSRRRPRPVIGARECVLPRLKRCLRNHDGQVRASGRLLWIGLVG</sequence>
<proteinExistence type="predicted"/>
<organism evidence="3 4">
    <name type="scientific">Rhypophila decipiens</name>
    <dbReference type="NCBI Taxonomy" id="261697"/>
    <lineage>
        <taxon>Eukaryota</taxon>
        <taxon>Fungi</taxon>
        <taxon>Dikarya</taxon>
        <taxon>Ascomycota</taxon>
        <taxon>Pezizomycotina</taxon>
        <taxon>Sordariomycetes</taxon>
        <taxon>Sordariomycetidae</taxon>
        <taxon>Sordariales</taxon>
        <taxon>Naviculisporaceae</taxon>
        <taxon>Rhypophila</taxon>
    </lineage>
</organism>
<keyword evidence="4" id="KW-1185">Reference proteome</keyword>
<protein>
    <recommendedName>
        <fullName evidence="2">DUF7726 domain-containing protein</fullName>
    </recommendedName>
</protein>
<reference evidence="3" key="2">
    <citation type="submission" date="2023-05" db="EMBL/GenBank/DDBJ databases">
        <authorList>
            <consortium name="Lawrence Berkeley National Laboratory"/>
            <person name="Steindorff A."/>
            <person name="Hensen N."/>
            <person name="Bonometti L."/>
            <person name="Westerberg I."/>
            <person name="Brannstrom I.O."/>
            <person name="Guillou S."/>
            <person name="Cros-Aarteil S."/>
            <person name="Calhoun S."/>
            <person name="Haridas S."/>
            <person name="Kuo A."/>
            <person name="Mondo S."/>
            <person name="Pangilinan J."/>
            <person name="Riley R."/>
            <person name="Labutti K."/>
            <person name="Andreopoulos B."/>
            <person name="Lipzen A."/>
            <person name="Chen C."/>
            <person name="Yanf M."/>
            <person name="Daum C."/>
            <person name="Ng V."/>
            <person name="Clum A."/>
            <person name="Ohm R."/>
            <person name="Martin F."/>
            <person name="Silar P."/>
            <person name="Natvig D."/>
            <person name="Lalanne C."/>
            <person name="Gautier V."/>
            <person name="Ament-Velasquez S.L."/>
            <person name="Kruys A."/>
            <person name="Hutchinson M.I."/>
            <person name="Powell A.J."/>
            <person name="Barry K."/>
            <person name="Miller A.N."/>
            <person name="Grigoriev I.V."/>
            <person name="Debuchy R."/>
            <person name="Gladieux P."/>
            <person name="Thoren M.H."/>
            <person name="Johannesson H."/>
        </authorList>
    </citation>
    <scope>NUCLEOTIDE SEQUENCE</scope>
    <source>
        <strain evidence="3">PSN293</strain>
    </source>
</reference>
<comment type="caution">
    <text evidence="3">The sequence shown here is derived from an EMBL/GenBank/DDBJ whole genome shotgun (WGS) entry which is preliminary data.</text>
</comment>
<dbReference type="EMBL" id="MU858127">
    <property type="protein sequence ID" value="KAK4212427.1"/>
    <property type="molecule type" value="Genomic_DNA"/>
</dbReference>
<reference evidence="3" key="1">
    <citation type="journal article" date="2023" name="Mol. Phylogenet. Evol.">
        <title>Genome-scale phylogeny and comparative genomics of the fungal order Sordariales.</title>
        <authorList>
            <person name="Hensen N."/>
            <person name="Bonometti L."/>
            <person name="Westerberg I."/>
            <person name="Brannstrom I.O."/>
            <person name="Guillou S."/>
            <person name="Cros-Aarteil S."/>
            <person name="Calhoun S."/>
            <person name="Haridas S."/>
            <person name="Kuo A."/>
            <person name="Mondo S."/>
            <person name="Pangilinan J."/>
            <person name="Riley R."/>
            <person name="LaButti K."/>
            <person name="Andreopoulos B."/>
            <person name="Lipzen A."/>
            <person name="Chen C."/>
            <person name="Yan M."/>
            <person name="Daum C."/>
            <person name="Ng V."/>
            <person name="Clum A."/>
            <person name="Steindorff A."/>
            <person name="Ohm R.A."/>
            <person name="Martin F."/>
            <person name="Silar P."/>
            <person name="Natvig D.O."/>
            <person name="Lalanne C."/>
            <person name="Gautier V."/>
            <person name="Ament-Velasquez S.L."/>
            <person name="Kruys A."/>
            <person name="Hutchinson M.I."/>
            <person name="Powell A.J."/>
            <person name="Barry K."/>
            <person name="Miller A.N."/>
            <person name="Grigoriev I.V."/>
            <person name="Debuchy R."/>
            <person name="Gladieux P."/>
            <person name="Hiltunen Thoren M."/>
            <person name="Johannesson H."/>
        </authorList>
    </citation>
    <scope>NUCLEOTIDE SEQUENCE</scope>
    <source>
        <strain evidence="3">PSN293</strain>
    </source>
</reference>
<dbReference type="AlphaFoldDB" id="A0AAN6YAG3"/>
<evidence type="ECO:0000313" key="4">
    <source>
        <dbReference type="Proteomes" id="UP001301769"/>
    </source>
</evidence>
<name>A0AAN6YAG3_9PEZI</name>
<feature type="compositionally biased region" description="Basic and acidic residues" evidence="1">
    <location>
        <begin position="84"/>
        <end position="93"/>
    </location>
</feature>
<dbReference type="InterPro" id="IPR056143">
    <property type="entry name" value="DUF7726"/>
</dbReference>
<dbReference type="Proteomes" id="UP001301769">
    <property type="component" value="Unassembled WGS sequence"/>
</dbReference>
<feature type="region of interest" description="Disordered" evidence="1">
    <location>
        <begin position="1"/>
        <end position="102"/>
    </location>
</feature>
<dbReference type="Pfam" id="PF24852">
    <property type="entry name" value="DUF7726"/>
    <property type="match status" value="1"/>
</dbReference>
<accession>A0AAN6YAG3</accession>
<feature type="region of interest" description="Disordered" evidence="1">
    <location>
        <begin position="194"/>
        <end position="214"/>
    </location>
</feature>